<sequence>MGSLSPRTSSEEILPQVLLQQRVAELEASQFRLKEDFMKLLVKEPNPNIESLPQSITSVGRDPVDNCSSPASSSQSMKGSTDRSHQGFQFKKNLLTRRVNEYHSSVDSAANNKERVTIHASGEDHGKQYLNILQSMGQAVYMFLPHGEVAYWNRAAERLFGWSASEALGENIIDLLVDPSTHGFASELIGRIKMGESWTGQFPLKKKSGEIFLAMMTHTPLYDDNRIFTGIVGVISDAHHYSSQFGHLMQGKSPFCEATDGHGNIFKFKLDWHYPSRQIPFASAISNLASKVASRLRIKEINVEHEGGSGGSQGSDETLDREHGEATSPAIQNLGGGSVSPLAGNSPPGTCQEKREIKHGSENGFGEESEGGLLSGARKAISSKAEFLMAKKGITWPWISLDNEKGEREKKKRVTWPWVGVEKVNRKHMFKEKIADIFQRQGTRETGTPSVPSPDAMQSDSNVGSADKSDESNSIDDSNDMTVRGSYDSDLECEISWDELTLREVVGQGSCGTVYRGLWYGSDVAIKVFTEQEYSPELLADFKKEVTIMKRLRHPKVLLFMGAVTSCDRLCIVTEFLPRGSLFRLLHRNTPGMDSKRRLRMALDIARGMNYLHHCKPPIVHRDLKSSNLLVDKDWSVKVGDFGLSRLQHATLLTAKSGRGTPQWMAPEVLRNEPSDEKCDVYSFGVILWELFTEQVPWDGLNAMQVVGAVGFMNRKLTIPENLDSKLVCLIESCWHSDPKERPPFHDLTNMLSSMNVQSNTIVTKSENPLNCEHV</sequence>
<keyword evidence="2" id="KW-1185">Reference proteome</keyword>
<accession>A0ACC2BAL0</accession>
<proteinExistence type="predicted"/>
<reference evidence="2" key="1">
    <citation type="journal article" date="2024" name="Proc. Natl. Acad. Sci. U.S.A.">
        <title>Extraordinary preservation of gene collinearity over three hundred million years revealed in homosporous lycophytes.</title>
        <authorList>
            <person name="Li C."/>
            <person name="Wickell D."/>
            <person name="Kuo L.Y."/>
            <person name="Chen X."/>
            <person name="Nie B."/>
            <person name="Liao X."/>
            <person name="Peng D."/>
            <person name="Ji J."/>
            <person name="Jenkins J."/>
            <person name="Williams M."/>
            <person name="Shu S."/>
            <person name="Plott C."/>
            <person name="Barry K."/>
            <person name="Rajasekar S."/>
            <person name="Grimwood J."/>
            <person name="Han X."/>
            <person name="Sun S."/>
            <person name="Hou Z."/>
            <person name="He W."/>
            <person name="Dai G."/>
            <person name="Sun C."/>
            <person name="Schmutz J."/>
            <person name="Leebens-Mack J.H."/>
            <person name="Li F.W."/>
            <person name="Wang L."/>
        </authorList>
    </citation>
    <scope>NUCLEOTIDE SEQUENCE [LARGE SCALE GENOMIC DNA]</scope>
    <source>
        <strain evidence="2">cv. PW_Plant_1</strain>
    </source>
</reference>
<name>A0ACC2BAL0_DIPCM</name>
<organism evidence="1 2">
    <name type="scientific">Diphasiastrum complanatum</name>
    <name type="common">Issler's clubmoss</name>
    <name type="synonym">Lycopodium complanatum</name>
    <dbReference type="NCBI Taxonomy" id="34168"/>
    <lineage>
        <taxon>Eukaryota</taxon>
        <taxon>Viridiplantae</taxon>
        <taxon>Streptophyta</taxon>
        <taxon>Embryophyta</taxon>
        <taxon>Tracheophyta</taxon>
        <taxon>Lycopodiopsida</taxon>
        <taxon>Lycopodiales</taxon>
        <taxon>Lycopodiaceae</taxon>
        <taxon>Lycopodioideae</taxon>
        <taxon>Diphasiastrum</taxon>
    </lineage>
</organism>
<protein>
    <submittedName>
        <fullName evidence="1">Uncharacterized protein</fullName>
    </submittedName>
</protein>
<dbReference type="EMBL" id="CM055107">
    <property type="protein sequence ID" value="KAJ7526741.1"/>
    <property type="molecule type" value="Genomic_DNA"/>
</dbReference>
<evidence type="ECO:0000313" key="2">
    <source>
        <dbReference type="Proteomes" id="UP001162992"/>
    </source>
</evidence>
<gene>
    <name evidence="1" type="ORF">O6H91_16G021200</name>
</gene>
<comment type="caution">
    <text evidence="1">The sequence shown here is derived from an EMBL/GenBank/DDBJ whole genome shotgun (WGS) entry which is preliminary data.</text>
</comment>
<evidence type="ECO:0000313" key="1">
    <source>
        <dbReference type="EMBL" id="KAJ7526741.1"/>
    </source>
</evidence>
<dbReference type="Proteomes" id="UP001162992">
    <property type="component" value="Chromosome 16"/>
</dbReference>